<evidence type="ECO:0008006" key="4">
    <source>
        <dbReference type="Google" id="ProtNLM"/>
    </source>
</evidence>
<organism evidence="2 3">
    <name type="scientific">Trinickia symbiotica</name>
    <dbReference type="NCBI Taxonomy" id="863227"/>
    <lineage>
        <taxon>Bacteria</taxon>
        <taxon>Pseudomonadati</taxon>
        <taxon>Pseudomonadota</taxon>
        <taxon>Betaproteobacteria</taxon>
        <taxon>Burkholderiales</taxon>
        <taxon>Burkholderiaceae</taxon>
        <taxon>Trinickia</taxon>
    </lineage>
</organism>
<dbReference type="Proteomes" id="UP000235777">
    <property type="component" value="Unassembled WGS sequence"/>
</dbReference>
<evidence type="ECO:0000313" key="3">
    <source>
        <dbReference type="Proteomes" id="UP000235777"/>
    </source>
</evidence>
<keyword evidence="1" id="KW-0732">Signal</keyword>
<gene>
    <name evidence="2" type="ORF">C0Z20_02730</name>
</gene>
<accession>A0A2N7XAW2</accession>
<sequence>MKTKFIAALVLAASASIAAPAFASGYGPAPSYRPDVGAPSSQRGISAQTLAAEQGNTAATQSDVGGSVSVAQSGGARVEAGGHINDTFFGR</sequence>
<feature type="signal peptide" evidence="1">
    <location>
        <begin position="1"/>
        <end position="23"/>
    </location>
</feature>
<keyword evidence="3" id="KW-1185">Reference proteome</keyword>
<evidence type="ECO:0000256" key="1">
    <source>
        <dbReference type="SAM" id="SignalP"/>
    </source>
</evidence>
<dbReference type="RefSeq" id="WP_018439227.1">
    <property type="nucleotide sequence ID" value="NZ_KB890165.1"/>
</dbReference>
<proteinExistence type="predicted"/>
<dbReference type="OrthoDB" id="9133844at2"/>
<dbReference type="EMBL" id="PNYC01000001">
    <property type="protein sequence ID" value="PMS38774.1"/>
    <property type="molecule type" value="Genomic_DNA"/>
</dbReference>
<reference evidence="2 3" key="1">
    <citation type="submission" date="2018-01" db="EMBL/GenBank/DDBJ databases">
        <title>Whole genome analyses suggest that Burkholderia sensu lato contains two further novel genera in the rhizoxinica-symbiotica group Mycetohabitans gen. nov., and Trinickia gen. nov.: implications for the evolution of diazotrophy and nodulation in the Burkholderiaceae.</title>
        <authorList>
            <person name="Estrada-de los Santos P."/>
            <person name="Palmer M."/>
            <person name="Chavez-Ramirez B."/>
            <person name="Beukes C."/>
            <person name="Steenkamp E.T."/>
            <person name="Hirsch A.M."/>
            <person name="Manyaka P."/>
            <person name="Maluk M."/>
            <person name="Lafos M."/>
            <person name="Crook M."/>
            <person name="Gross E."/>
            <person name="Simon M.F."/>
            <person name="Bueno dos Reis Junior F."/>
            <person name="Poole P.S."/>
            <person name="Venter S.N."/>
            <person name="James E.K."/>
        </authorList>
    </citation>
    <scope>NUCLEOTIDE SEQUENCE [LARGE SCALE GENOMIC DNA]</scope>
    <source>
        <strain evidence="2 3">JPY 581</strain>
    </source>
</reference>
<evidence type="ECO:0000313" key="2">
    <source>
        <dbReference type="EMBL" id="PMS38774.1"/>
    </source>
</evidence>
<protein>
    <recommendedName>
        <fullName evidence="4">DUF4148 domain-containing protein</fullName>
    </recommendedName>
</protein>
<dbReference type="AlphaFoldDB" id="A0A2N7XAW2"/>
<feature type="chain" id="PRO_5014925207" description="DUF4148 domain-containing protein" evidence="1">
    <location>
        <begin position="24"/>
        <end position="91"/>
    </location>
</feature>
<comment type="caution">
    <text evidence="2">The sequence shown here is derived from an EMBL/GenBank/DDBJ whole genome shotgun (WGS) entry which is preliminary data.</text>
</comment>
<name>A0A2N7XAW2_9BURK</name>